<sequence length="130" mass="13229">MRGGARLTHPALAGTASTSPGNLFLQLGGAQRVHALPALVVLADQAALAQGPEVVAERRRGDRQAEGAAGAVTLGLEQADDRPAGGVSERTGLTAAALAFTIAPAAAAETHPHPTPYGPQRRYEPDVPGR</sequence>
<dbReference type="PATRIC" id="fig|1068978.7.peg.776"/>
<feature type="region of interest" description="Disordered" evidence="1">
    <location>
        <begin position="58"/>
        <end position="88"/>
    </location>
</feature>
<dbReference type="STRING" id="1068978.AMETH_0741"/>
<proteinExistence type="predicted"/>
<dbReference type="HOGENOM" id="CLU_1933607_0_0_11"/>
<dbReference type="Proteomes" id="UP000062973">
    <property type="component" value="Chromosome"/>
</dbReference>
<organism evidence="2 3">
    <name type="scientific">Amycolatopsis methanolica 239</name>
    <dbReference type="NCBI Taxonomy" id="1068978"/>
    <lineage>
        <taxon>Bacteria</taxon>
        <taxon>Bacillati</taxon>
        <taxon>Actinomycetota</taxon>
        <taxon>Actinomycetes</taxon>
        <taxon>Pseudonocardiales</taxon>
        <taxon>Pseudonocardiaceae</taxon>
        <taxon>Amycolatopsis</taxon>
        <taxon>Amycolatopsis methanolica group</taxon>
    </lineage>
</organism>
<gene>
    <name evidence="2" type="ORF">AMETH_0741</name>
</gene>
<feature type="region of interest" description="Disordered" evidence="1">
    <location>
        <begin position="105"/>
        <end position="130"/>
    </location>
</feature>
<dbReference type="AlphaFoldDB" id="A0A076MIZ0"/>
<evidence type="ECO:0000313" key="2">
    <source>
        <dbReference type="EMBL" id="AIJ20833.1"/>
    </source>
</evidence>
<dbReference type="EMBL" id="CP009110">
    <property type="protein sequence ID" value="AIJ20833.1"/>
    <property type="molecule type" value="Genomic_DNA"/>
</dbReference>
<feature type="compositionally biased region" description="Basic and acidic residues" evidence="1">
    <location>
        <begin position="121"/>
        <end position="130"/>
    </location>
</feature>
<keyword evidence="3" id="KW-1185">Reference proteome</keyword>
<protein>
    <submittedName>
        <fullName evidence="2">Uncharacterized protein</fullName>
    </submittedName>
</protein>
<name>A0A076MIZ0_AMYME</name>
<accession>A0A076MIZ0</accession>
<evidence type="ECO:0000313" key="3">
    <source>
        <dbReference type="Proteomes" id="UP000062973"/>
    </source>
</evidence>
<reference evidence="2 3" key="1">
    <citation type="submission" date="2014-07" db="EMBL/GenBank/DDBJ databases">
        <title>Whole Genome Sequence of the Amycolatopsis methanolica 239.</title>
        <authorList>
            <person name="Tang B."/>
        </authorList>
    </citation>
    <scope>NUCLEOTIDE SEQUENCE [LARGE SCALE GENOMIC DNA]</scope>
    <source>
        <strain evidence="2 3">239</strain>
    </source>
</reference>
<dbReference type="KEGG" id="amq:AMETH_0741"/>
<evidence type="ECO:0000256" key="1">
    <source>
        <dbReference type="SAM" id="MobiDB-lite"/>
    </source>
</evidence>